<reference evidence="1" key="1">
    <citation type="journal article" date="2021" name="Microb. Physiol.">
        <title>Proteogenomic Insights into the Physiology of Marine, Sulfate-Reducing, Filamentous Desulfonema limicola and Desulfonema magnum.</title>
        <authorList>
            <person name="Schnaars V."/>
            <person name="Wohlbrand L."/>
            <person name="Scheve S."/>
            <person name="Hinrichs C."/>
            <person name="Reinhardt R."/>
            <person name="Rabus R."/>
        </authorList>
    </citation>
    <scope>NUCLEOTIDE SEQUENCE</scope>
    <source>
        <strain evidence="1">5ac10</strain>
    </source>
</reference>
<sequence>MEAIRQKVKIPKNREILIKVPQHIPEDGLAEVIILLNQETKQSKLDKLKYAMTDTQFVNDLKEISEDFRAVDIAEWE</sequence>
<gene>
    <name evidence="1" type="ORF">dnl_36620</name>
</gene>
<dbReference type="KEGG" id="dli:dnl_36620"/>
<organism evidence="1 2">
    <name type="scientific">Desulfonema limicola</name>
    <dbReference type="NCBI Taxonomy" id="45656"/>
    <lineage>
        <taxon>Bacteria</taxon>
        <taxon>Pseudomonadati</taxon>
        <taxon>Thermodesulfobacteriota</taxon>
        <taxon>Desulfobacteria</taxon>
        <taxon>Desulfobacterales</taxon>
        <taxon>Desulfococcaceae</taxon>
        <taxon>Desulfonema</taxon>
    </lineage>
</organism>
<protein>
    <submittedName>
        <fullName evidence="1">Uncharacterized protein</fullName>
    </submittedName>
</protein>
<keyword evidence="2" id="KW-1185">Reference proteome</keyword>
<accession>A0A975GHE6</accession>
<name>A0A975GHE6_9BACT</name>
<proteinExistence type="predicted"/>
<dbReference type="EMBL" id="CP061799">
    <property type="protein sequence ID" value="QTA81330.1"/>
    <property type="molecule type" value="Genomic_DNA"/>
</dbReference>
<dbReference type="AlphaFoldDB" id="A0A975GHE6"/>
<evidence type="ECO:0000313" key="2">
    <source>
        <dbReference type="Proteomes" id="UP000663720"/>
    </source>
</evidence>
<evidence type="ECO:0000313" key="1">
    <source>
        <dbReference type="EMBL" id="QTA81330.1"/>
    </source>
</evidence>
<dbReference type="Proteomes" id="UP000663720">
    <property type="component" value="Chromosome"/>
</dbReference>
<dbReference type="RefSeq" id="WP_207687377.1">
    <property type="nucleotide sequence ID" value="NZ_CP061799.1"/>
</dbReference>